<comment type="caution">
    <text evidence="1">The sequence shown here is derived from an EMBL/GenBank/DDBJ whole genome shotgun (WGS) entry which is preliminary data.</text>
</comment>
<proteinExistence type="predicted"/>
<dbReference type="SUPFAM" id="SSF88713">
    <property type="entry name" value="Glycoside hydrolase/deacetylase"/>
    <property type="match status" value="1"/>
</dbReference>
<organism evidence="1 2">
    <name type="scientific">Spiribacter insolitus</name>
    <dbReference type="NCBI Taxonomy" id="3122417"/>
    <lineage>
        <taxon>Bacteria</taxon>
        <taxon>Pseudomonadati</taxon>
        <taxon>Pseudomonadota</taxon>
        <taxon>Gammaproteobacteria</taxon>
        <taxon>Chromatiales</taxon>
        <taxon>Ectothiorhodospiraceae</taxon>
        <taxon>Spiribacter</taxon>
    </lineage>
</organism>
<reference evidence="1 2" key="1">
    <citation type="submission" date="2024-02" db="EMBL/GenBank/DDBJ databases">
        <title>New especies of Spiribacter isolated from saline water.</title>
        <authorList>
            <person name="Leon M.J."/>
            <person name="De La Haba R."/>
            <person name="Sanchez-Porro C."/>
            <person name="Ventosa A."/>
        </authorList>
    </citation>
    <scope>NUCLEOTIDE SEQUENCE [LARGE SCALE GENOMIC DNA]</scope>
    <source>
        <strain evidence="2">ag22IC4-189</strain>
    </source>
</reference>
<dbReference type="Proteomes" id="UP001556637">
    <property type="component" value="Unassembled WGS sequence"/>
</dbReference>
<dbReference type="EMBL" id="JBAKFF010000001">
    <property type="protein sequence ID" value="MEX0430981.1"/>
    <property type="molecule type" value="Genomic_DNA"/>
</dbReference>
<dbReference type="InterPro" id="IPR011330">
    <property type="entry name" value="Glyco_hydro/deAcase_b/a-brl"/>
</dbReference>
<dbReference type="Gene3D" id="3.20.20.370">
    <property type="entry name" value="Glycoside hydrolase/deacetylase"/>
    <property type="match status" value="1"/>
</dbReference>
<protein>
    <submittedName>
        <fullName evidence="1">DUF2334 domain-containing protein</fullName>
    </submittedName>
</protein>
<dbReference type="Pfam" id="PF10096">
    <property type="entry name" value="DUF2334"/>
    <property type="match status" value="1"/>
</dbReference>
<evidence type="ECO:0000313" key="2">
    <source>
        <dbReference type="Proteomes" id="UP001556637"/>
    </source>
</evidence>
<dbReference type="InterPro" id="IPR018763">
    <property type="entry name" value="DUF2334"/>
</dbReference>
<accession>A0ABV3T706</accession>
<evidence type="ECO:0000313" key="1">
    <source>
        <dbReference type="EMBL" id="MEX0430981.1"/>
    </source>
</evidence>
<dbReference type="RefSeq" id="WP_367983752.1">
    <property type="nucleotide sequence ID" value="NZ_JBAKFF010000001.1"/>
</dbReference>
<sequence length="229" mass="25460">MSRPDVHLSIHDVMPSTLPRVQALIDLCHDCGWPPPVLLVVPGAGWDDAGIETLRRWRADGHELAGHGWRHRIARYGGLWHRLHSALISRDVAEHLALDAEGILALMRDCHAWFESHELTPPMLYVPPAWALGALPRARLGEQPFDSVETMRGIYSQASGRWRYRALLGYEAGNGLQHRALQISNAVNRARAPRAGLRIGLHPQDAQLPLAGAMRRDLLRFSPRPPAGG</sequence>
<gene>
    <name evidence="1" type="ORF">V6X30_06180</name>
</gene>
<keyword evidence="2" id="KW-1185">Reference proteome</keyword>
<name>A0ABV3T706_9GAMM</name>